<organism evidence="2 3">
    <name type="scientific">Phytohabitans suffuscus</name>
    <dbReference type="NCBI Taxonomy" id="624315"/>
    <lineage>
        <taxon>Bacteria</taxon>
        <taxon>Bacillati</taxon>
        <taxon>Actinomycetota</taxon>
        <taxon>Actinomycetes</taxon>
        <taxon>Micromonosporales</taxon>
        <taxon>Micromonosporaceae</taxon>
    </lineage>
</organism>
<dbReference type="Proteomes" id="UP000503011">
    <property type="component" value="Chromosome"/>
</dbReference>
<evidence type="ECO:0000256" key="1">
    <source>
        <dbReference type="SAM" id="MobiDB-lite"/>
    </source>
</evidence>
<name>A0A6F8YPX2_9ACTN</name>
<dbReference type="SUPFAM" id="SSF51735">
    <property type="entry name" value="NAD(P)-binding Rossmann-fold domains"/>
    <property type="match status" value="1"/>
</dbReference>
<feature type="region of interest" description="Disordered" evidence="1">
    <location>
        <begin position="102"/>
        <end position="136"/>
    </location>
</feature>
<proteinExistence type="predicted"/>
<dbReference type="AlphaFoldDB" id="A0A6F8YPX2"/>
<dbReference type="RefSeq" id="WP_232075050.1">
    <property type="nucleotide sequence ID" value="NZ_AP022871.1"/>
</dbReference>
<reference evidence="2 3" key="1">
    <citation type="submission" date="2020-03" db="EMBL/GenBank/DDBJ databases">
        <title>Whole genome shotgun sequence of Phytohabitans suffuscus NBRC 105367.</title>
        <authorList>
            <person name="Komaki H."/>
            <person name="Tamura T."/>
        </authorList>
    </citation>
    <scope>NUCLEOTIDE SEQUENCE [LARGE SCALE GENOMIC DNA]</scope>
    <source>
        <strain evidence="2 3">NBRC 105367</strain>
    </source>
</reference>
<dbReference type="InterPro" id="IPR036291">
    <property type="entry name" value="NAD(P)-bd_dom_sf"/>
</dbReference>
<keyword evidence="3" id="KW-1185">Reference proteome</keyword>
<protein>
    <recommendedName>
        <fullName evidence="4">NADP oxidoreductase</fullName>
    </recommendedName>
</protein>
<evidence type="ECO:0008006" key="4">
    <source>
        <dbReference type="Google" id="ProtNLM"/>
    </source>
</evidence>
<dbReference type="EMBL" id="AP022871">
    <property type="protein sequence ID" value="BCB88225.1"/>
    <property type="molecule type" value="Genomic_DNA"/>
</dbReference>
<gene>
    <name evidence="2" type="ORF">Psuf_055380</name>
</gene>
<accession>A0A6F8YPX2</accession>
<dbReference type="Gene3D" id="3.40.50.720">
    <property type="entry name" value="NAD(P)-binding Rossmann-like Domain"/>
    <property type="match status" value="1"/>
</dbReference>
<evidence type="ECO:0000313" key="3">
    <source>
        <dbReference type="Proteomes" id="UP000503011"/>
    </source>
</evidence>
<reference evidence="2 3" key="2">
    <citation type="submission" date="2020-03" db="EMBL/GenBank/DDBJ databases">
        <authorList>
            <person name="Ichikawa N."/>
            <person name="Kimura A."/>
            <person name="Kitahashi Y."/>
            <person name="Uohara A."/>
        </authorList>
    </citation>
    <scope>NUCLEOTIDE SEQUENCE [LARGE SCALE GENOMIC DNA]</scope>
    <source>
        <strain evidence="2 3">NBRC 105367</strain>
    </source>
</reference>
<evidence type="ECO:0000313" key="2">
    <source>
        <dbReference type="EMBL" id="BCB88225.1"/>
    </source>
</evidence>
<dbReference type="KEGG" id="psuu:Psuf_055380"/>
<sequence length="136" mass="14258">MKITSSAVSLNVDADNYYPQRDGHIGPLDDGSMTSSRWTAEQLPGARVVKAFNTIQAGHLLAGGLPAGDPARIALPVAADDPDAKLTVMGLVEELGFDPIDAGGLDDSWRQQPGSPVYTTDRDAAGVRDGLASARR</sequence>